<protein>
    <submittedName>
        <fullName evidence="2">Putative thioredoxin</fullName>
    </submittedName>
</protein>
<dbReference type="PANTHER" id="PTHR45663:SF11">
    <property type="entry name" value="GEO12009P1"/>
    <property type="match status" value="1"/>
</dbReference>
<accession>A0A1Y2B011</accession>
<evidence type="ECO:0000313" key="2">
    <source>
        <dbReference type="EMBL" id="ORY27445.1"/>
    </source>
</evidence>
<dbReference type="PRINTS" id="PR00421">
    <property type="entry name" value="THIOREDOXIN"/>
</dbReference>
<evidence type="ECO:0000313" key="3">
    <source>
        <dbReference type="Proteomes" id="UP000193986"/>
    </source>
</evidence>
<dbReference type="Gene3D" id="3.40.30.10">
    <property type="entry name" value="Glutaredoxin"/>
    <property type="match status" value="1"/>
</dbReference>
<dbReference type="Pfam" id="PF00085">
    <property type="entry name" value="Thioredoxin"/>
    <property type="match status" value="1"/>
</dbReference>
<dbReference type="FunCoup" id="A0A1Y2B011">
    <property type="interactions" value="228"/>
</dbReference>
<evidence type="ECO:0000259" key="1">
    <source>
        <dbReference type="PROSITE" id="PS51352"/>
    </source>
</evidence>
<proteinExistence type="predicted"/>
<dbReference type="PANTHER" id="PTHR45663">
    <property type="entry name" value="GEO12009P1"/>
    <property type="match status" value="1"/>
</dbReference>
<dbReference type="AlphaFoldDB" id="A0A1Y2B011"/>
<dbReference type="Proteomes" id="UP000193986">
    <property type="component" value="Unassembled WGS sequence"/>
</dbReference>
<organism evidence="2 3">
    <name type="scientific">Naematelia encephala</name>
    <dbReference type="NCBI Taxonomy" id="71784"/>
    <lineage>
        <taxon>Eukaryota</taxon>
        <taxon>Fungi</taxon>
        <taxon>Dikarya</taxon>
        <taxon>Basidiomycota</taxon>
        <taxon>Agaricomycotina</taxon>
        <taxon>Tremellomycetes</taxon>
        <taxon>Tremellales</taxon>
        <taxon>Naemateliaceae</taxon>
        <taxon>Naematelia</taxon>
    </lineage>
</organism>
<dbReference type="OrthoDB" id="2121326at2759"/>
<dbReference type="GO" id="GO:0005737">
    <property type="term" value="C:cytoplasm"/>
    <property type="evidence" value="ECO:0007669"/>
    <property type="project" value="TreeGrafter"/>
</dbReference>
<dbReference type="STRING" id="71784.A0A1Y2B011"/>
<reference evidence="2 3" key="1">
    <citation type="submission" date="2016-07" db="EMBL/GenBank/DDBJ databases">
        <title>Pervasive Adenine N6-methylation of Active Genes in Fungi.</title>
        <authorList>
            <consortium name="DOE Joint Genome Institute"/>
            <person name="Mondo S.J."/>
            <person name="Dannebaum R.O."/>
            <person name="Kuo R.C."/>
            <person name="Labutti K."/>
            <person name="Haridas S."/>
            <person name="Kuo A."/>
            <person name="Salamov A."/>
            <person name="Ahrendt S.R."/>
            <person name="Lipzen A."/>
            <person name="Sullivan W."/>
            <person name="Andreopoulos W.B."/>
            <person name="Clum A."/>
            <person name="Lindquist E."/>
            <person name="Daum C."/>
            <person name="Ramamoorthy G.K."/>
            <person name="Gryganskyi A."/>
            <person name="Culley D."/>
            <person name="Magnuson J.K."/>
            <person name="James T.Y."/>
            <person name="O'Malley M.A."/>
            <person name="Stajich J.E."/>
            <person name="Spatafora J.W."/>
            <person name="Visel A."/>
            <person name="Grigoriev I.V."/>
        </authorList>
    </citation>
    <scope>NUCLEOTIDE SEQUENCE [LARGE SCALE GENOMIC DNA]</scope>
    <source>
        <strain evidence="2 3">68-887.2</strain>
    </source>
</reference>
<dbReference type="CDD" id="cd02947">
    <property type="entry name" value="TRX_family"/>
    <property type="match status" value="1"/>
</dbReference>
<name>A0A1Y2B011_9TREE</name>
<dbReference type="SUPFAM" id="SSF52833">
    <property type="entry name" value="Thioredoxin-like"/>
    <property type="match status" value="1"/>
</dbReference>
<dbReference type="EMBL" id="MCFC01000038">
    <property type="protein sequence ID" value="ORY27445.1"/>
    <property type="molecule type" value="Genomic_DNA"/>
</dbReference>
<gene>
    <name evidence="2" type="ORF">BCR39DRAFT_538051</name>
</gene>
<dbReference type="GO" id="GO:0015035">
    <property type="term" value="F:protein-disulfide reductase activity"/>
    <property type="evidence" value="ECO:0007669"/>
    <property type="project" value="TreeGrafter"/>
</dbReference>
<dbReference type="InterPro" id="IPR036249">
    <property type="entry name" value="Thioredoxin-like_sf"/>
</dbReference>
<dbReference type="InParanoid" id="A0A1Y2B011"/>
<dbReference type="InterPro" id="IPR013766">
    <property type="entry name" value="Thioredoxin_domain"/>
</dbReference>
<sequence length="135" mass="15107">MSRLSSITRGIPSGSRMTRRYFSSSRVARDHILNTDAAGFRARALDETQSKPVLVDFFATWCQPCRMLTPTLKNLTGPESQYDLITIDVDEHPEVAGQYKVSALPTVVAFKNGKPVNKFVGMLREEQVKTFLGKL</sequence>
<feature type="domain" description="Thioredoxin" evidence="1">
    <location>
        <begin position="31"/>
        <end position="135"/>
    </location>
</feature>
<keyword evidence="3" id="KW-1185">Reference proteome</keyword>
<dbReference type="PROSITE" id="PS51352">
    <property type="entry name" value="THIOREDOXIN_2"/>
    <property type="match status" value="1"/>
</dbReference>
<comment type="caution">
    <text evidence="2">The sequence shown here is derived from an EMBL/GenBank/DDBJ whole genome shotgun (WGS) entry which is preliminary data.</text>
</comment>